<protein>
    <recommendedName>
        <fullName evidence="6">Major facilitator superfamily (MFS) profile domain-containing protein</fullName>
    </recommendedName>
</protein>
<feature type="transmembrane region" description="Helical" evidence="5">
    <location>
        <begin position="167"/>
        <end position="188"/>
    </location>
</feature>
<evidence type="ECO:0000256" key="4">
    <source>
        <dbReference type="ARBA" id="ARBA00023136"/>
    </source>
</evidence>
<dbReference type="GO" id="GO:0022857">
    <property type="term" value="F:transmembrane transporter activity"/>
    <property type="evidence" value="ECO:0007669"/>
    <property type="project" value="InterPro"/>
</dbReference>
<dbReference type="InterPro" id="IPR036259">
    <property type="entry name" value="MFS_trans_sf"/>
</dbReference>
<gene>
    <name evidence="7" type="ORF">PFICI_03950</name>
</gene>
<feature type="transmembrane region" description="Helical" evidence="5">
    <location>
        <begin position="274"/>
        <end position="293"/>
    </location>
</feature>
<feature type="transmembrane region" description="Helical" evidence="5">
    <location>
        <begin position="378"/>
        <end position="399"/>
    </location>
</feature>
<dbReference type="RefSeq" id="XP_007830722.1">
    <property type="nucleotide sequence ID" value="XM_007832531.1"/>
</dbReference>
<dbReference type="OMA" id="GGSIWPW"/>
<feature type="transmembrane region" description="Helical" evidence="5">
    <location>
        <begin position="481"/>
        <end position="503"/>
    </location>
</feature>
<keyword evidence="3 5" id="KW-1133">Transmembrane helix</keyword>
<feature type="transmembrane region" description="Helical" evidence="5">
    <location>
        <begin position="75"/>
        <end position="99"/>
    </location>
</feature>
<dbReference type="Gene3D" id="1.20.1250.20">
    <property type="entry name" value="MFS general substrate transporter like domains"/>
    <property type="match status" value="1"/>
</dbReference>
<organism evidence="7 8">
    <name type="scientific">Pestalotiopsis fici (strain W106-1 / CGMCC3.15140)</name>
    <dbReference type="NCBI Taxonomy" id="1229662"/>
    <lineage>
        <taxon>Eukaryota</taxon>
        <taxon>Fungi</taxon>
        <taxon>Dikarya</taxon>
        <taxon>Ascomycota</taxon>
        <taxon>Pezizomycotina</taxon>
        <taxon>Sordariomycetes</taxon>
        <taxon>Xylariomycetidae</taxon>
        <taxon>Amphisphaeriales</taxon>
        <taxon>Sporocadaceae</taxon>
        <taxon>Pestalotiopsis</taxon>
    </lineage>
</organism>
<dbReference type="Pfam" id="PF07690">
    <property type="entry name" value="MFS_1"/>
    <property type="match status" value="1"/>
</dbReference>
<feature type="transmembrane region" description="Helical" evidence="5">
    <location>
        <begin position="142"/>
        <end position="161"/>
    </location>
</feature>
<feature type="transmembrane region" description="Helical" evidence="5">
    <location>
        <begin position="200"/>
        <end position="218"/>
    </location>
</feature>
<feature type="domain" description="Major facilitator superfamily (MFS) profile" evidence="6">
    <location>
        <begin position="77"/>
        <end position="564"/>
    </location>
</feature>
<dbReference type="Proteomes" id="UP000030651">
    <property type="component" value="Unassembled WGS sequence"/>
</dbReference>
<dbReference type="InParanoid" id="W3XIT0"/>
<dbReference type="EMBL" id="KI912110">
    <property type="protein sequence ID" value="ETS85925.1"/>
    <property type="molecule type" value="Genomic_DNA"/>
</dbReference>
<dbReference type="PROSITE" id="PS50850">
    <property type="entry name" value="MFS"/>
    <property type="match status" value="1"/>
</dbReference>
<dbReference type="HOGENOM" id="CLU_000960_22_0_1"/>
<dbReference type="PANTHER" id="PTHR23501:SF78">
    <property type="entry name" value="MAJOR FACILITATOR SUPERFAMILY (MFS) PROFILE DOMAIN-CONTAINING PROTEIN-RELATED"/>
    <property type="match status" value="1"/>
</dbReference>
<dbReference type="eggNOG" id="KOG0254">
    <property type="taxonomic scope" value="Eukaryota"/>
</dbReference>
<dbReference type="AlphaFoldDB" id="W3XIT0"/>
<feature type="transmembrane region" description="Helical" evidence="5">
    <location>
        <begin position="299"/>
        <end position="324"/>
    </location>
</feature>
<feature type="transmembrane region" description="Helical" evidence="5">
    <location>
        <begin position="336"/>
        <end position="358"/>
    </location>
</feature>
<evidence type="ECO:0000313" key="7">
    <source>
        <dbReference type="EMBL" id="ETS85925.1"/>
    </source>
</evidence>
<keyword evidence="8" id="KW-1185">Reference proteome</keyword>
<evidence type="ECO:0000256" key="1">
    <source>
        <dbReference type="ARBA" id="ARBA00004141"/>
    </source>
</evidence>
<evidence type="ECO:0000256" key="3">
    <source>
        <dbReference type="ARBA" id="ARBA00022989"/>
    </source>
</evidence>
<feature type="transmembrane region" description="Helical" evidence="5">
    <location>
        <begin position="238"/>
        <end position="258"/>
    </location>
</feature>
<dbReference type="InterPro" id="IPR020846">
    <property type="entry name" value="MFS_dom"/>
</dbReference>
<keyword evidence="2 5" id="KW-0812">Transmembrane</keyword>
<dbReference type="GO" id="GO:0005886">
    <property type="term" value="C:plasma membrane"/>
    <property type="evidence" value="ECO:0007669"/>
    <property type="project" value="TreeGrafter"/>
</dbReference>
<reference evidence="8" key="1">
    <citation type="journal article" date="2015" name="BMC Genomics">
        <title>Genomic and transcriptomic analysis of the endophytic fungus Pestalotiopsis fici reveals its lifestyle and high potential for synthesis of natural products.</title>
        <authorList>
            <person name="Wang X."/>
            <person name="Zhang X."/>
            <person name="Liu L."/>
            <person name="Xiang M."/>
            <person name="Wang W."/>
            <person name="Sun X."/>
            <person name="Che Y."/>
            <person name="Guo L."/>
            <person name="Liu G."/>
            <person name="Guo L."/>
            <person name="Wang C."/>
            <person name="Yin W.B."/>
            <person name="Stadler M."/>
            <person name="Zhang X."/>
            <person name="Liu X."/>
        </authorList>
    </citation>
    <scope>NUCLEOTIDE SEQUENCE [LARGE SCALE GENOMIC DNA]</scope>
    <source>
        <strain evidence="8">W106-1 / CGMCC3.15140</strain>
    </source>
</reference>
<dbReference type="OrthoDB" id="10021397at2759"/>
<name>W3XIT0_PESFW</name>
<proteinExistence type="predicted"/>
<evidence type="ECO:0000259" key="6">
    <source>
        <dbReference type="PROSITE" id="PS50850"/>
    </source>
</evidence>
<feature type="transmembrane region" description="Helical" evidence="5">
    <location>
        <begin position="435"/>
        <end position="460"/>
    </location>
</feature>
<keyword evidence="4 5" id="KW-0472">Membrane</keyword>
<dbReference type="PANTHER" id="PTHR23501">
    <property type="entry name" value="MAJOR FACILITATOR SUPERFAMILY"/>
    <property type="match status" value="1"/>
</dbReference>
<sequence>MSAANSHNQEISRVQVLGETRHDEIELSRELPLFSGNIEAGVPTQERLEGALPYSQHVQPELDDQSSRLPFRRLILAYSCLAAIYFIQSLDINAVATALPVVSRALGAGNSITWTATAYLMGQTAFQPLYGRLSDIFGRKPVLMTCIGFVIVGDILCGFAQNVIWLYISRALSGVGGGGISSLVQIVVSDLVSLKARGKYQGIISGTIGLGACTGPFIAARMIGSSNQDNTSDHGWRWIFWIPPILAAVCMAMMWVFLPLKPVQGNWKEKIAKIDWYGLGAAVVAVSLLLIPINSGGSIWPWNGSLVITLLSIGGVFVVIFAIIEKRIAKIPLIPLRLFSQASTAILIITSGVYNLVWQVDIYFLPIYFQDVRGFSPLQSATLVLPLLLLQSVAGALSGVLMTKCGRYGPVMYPGMALWVLGAGLKVIFSRTTPVWVYVVVLFLEGAGIGFVLQPALVALQVLCKPEDRAVCTSTRNLLRMLGSVIGMAVSTAVQSAVTIASVPEDVPPEFRSQVADGTWQQGSGWDSQILDAKMKGVRAVFILLVPLMGICLLGCCLVPDRRLRGDEKIAEAPKRPGSKT</sequence>
<evidence type="ECO:0000313" key="8">
    <source>
        <dbReference type="Proteomes" id="UP000030651"/>
    </source>
</evidence>
<accession>W3XIT0</accession>
<dbReference type="InterPro" id="IPR011701">
    <property type="entry name" value="MFS"/>
</dbReference>
<comment type="subcellular location">
    <subcellularLocation>
        <location evidence="1">Membrane</location>
        <topology evidence="1">Multi-pass membrane protein</topology>
    </subcellularLocation>
</comment>
<evidence type="ECO:0000256" key="2">
    <source>
        <dbReference type="ARBA" id="ARBA00022692"/>
    </source>
</evidence>
<feature type="transmembrane region" description="Helical" evidence="5">
    <location>
        <begin position="411"/>
        <end position="429"/>
    </location>
</feature>
<dbReference type="Gene3D" id="1.20.1720.10">
    <property type="entry name" value="Multidrug resistance protein D"/>
    <property type="match status" value="1"/>
</dbReference>
<dbReference type="GeneID" id="19268963"/>
<feature type="transmembrane region" description="Helical" evidence="5">
    <location>
        <begin position="111"/>
        <end position="130"/>
    </location>
</feature>
<evidence type="ECO:0000256" key="5">
    <source>
        <dbReference type="SAM" id="Phobius"/>
    </source>
</evidence>
<dbReference type="KEGG" id="pfy:PFICI_03950"/>
<feature type="transmembrane region" description="Helical" evidence="5">
    <location>
        <begin position="540"/>
        <end position="559"/>
    </location>
</feature>
<dbReference type="SUPFAM" id="SSF103473">
    <property type="entry name" value="MFS general substrate transporter"/>
    <property type="match status" value="1"/>
</dbReference>